<dbReference type="InterPro" id="IPR011990">
    <property type="entry name" value="TPR-like_helical_dom_sf"/>
</dbReference>
<dbReference type="AlphaFoldDB" id="A0A409XK69"/>
<name>A0A409XK69_PSICY</name>
<protein>
    <submittedName>
        <fullName evidence="1">Uncharacterized protein</fullName>
    </submittedName>
</protein>
<comment type="caution">
    <text evidence="1">The sequence shown here is derived from an EMBL/GenBank/DDBJ whole genome shotgun (WGS) entry which is preliminary data.</text>
</comment>
<dbReference type="EMBL" id="NHYD01001474">
    <property type="protein sequence ID" value="PPQ91121.1"/>
    <property type="molecule type" value="Genomic_DNA"/>
</dbReference>
<organism evidence="1 2">
    <name type="scientific">Psilocybe cyanescens</name>
    <dbReference type="NCBI Taxonomy" id="93625"/>
    <lineage>
        <taxon>Eukaryota</taxon>
        <taxon>Fungi</taxon>
        <taxon>Dikarya</taxon>
        <taxon>Basidiomycota</taxon>
        <taxon>Agaricomycotina</taxon>
        <taxon>Agaricomycetes</taxon>
        <taxon>Agaricomycetidae</taxon>
        <taxon>Agaricales</taxon>
        <taxon>Agaricineae</taxon>
        <taxon>Strophariaceae</taxon>
        <taxon>Psilocybe</taxon>
    </lineage>
</organism>
<dbReference type="Proteomes" id="UP000283269">
    <property type="component" value="Unassembled WGS sequence"/>
</dbReference>
<dbReference type="OrthoDB" id="3047886at2759"/>
<accession>A0A409XK69</accession>
<dbReference type="SUPFAM" id="SSF81901">
    <property type="entry name" value="HCP-like"/>
    <property type="match status" value="1"/>
</dbReference>
<evidence type="ECO:0000313" key="2">
    <source>
        <dbReference type="Proteomes" id="UP000283269"/>
    </source>
</evidence>
<keyword evidence="2" id="KW-1185">Reference proteome</keyword>
<dbReference type="InParanoid" id="A0A409XK69"/>
<dbReference type="Gene3D" id="1.25.40.10">
    <property type="entry name" value="Tetratricopeptide repeat domain"/>
    <property type="match status" value="1"/>
</dbReference>
<reference evidence="1 2" key="1">
    <citation type="journal article" date="2018" name="Evol. Lett.">
        <title>Horizontal gene cluster transfer increased hallucinogenic mushroom diversity.</title>
        <authorList>
            <person name="Reynolds H.T."/>
            <person name="Vijayakumar V."/>
            <person name="Gluck-Thaler E."/>
            <person name="Korotkin H.B."/>
            <person name="Matheny P.B."/>
            <person name="Slot J.C."/>
        </authorList>
    </citation>
    <scope>NUCLEOTIDE SEQUENCE [LARGE SCALE GENOMIC DNA]</scope>
    <source>
        <strain evidence="1 2">2631</strain>
    </source>
</reference>
<dbReference type="STRING" id="93625.A0A409XK69"/>
<proteinExistence type="predicted"/>
<sequence length="356" mass="39736">MLGCPIDYGYSACTRKLFDSLICPTPGGPRSSNAWRGTYPIDGQVAALCDHFKLLHQQRYLDEAIKLHRDALPVFSSRPRERYAPVFLIADGFICLFQESGRQADLDEAILLYAEALALSDAPHFQRARRLNGLGVALRKRFEKNDDFAKVIALHREGLKLCPLPYLERDNSLSGLAAALTSRFTISGQQSDLVEAINFYRQALEYLPFPHPSLFEATGQLDKLNEALDLHRHSLRPSPHVDRADSLFGLAIALRSLYKHQLLGPHSDFGETVQREELDEVILLLKGSVELRPLPHSARAKSVNSLFDALLTRFGIAGRPEDLIEVLVYRKESLNLQSPKSPLNTTALSDSVSKPA</sequence>
<gene>
    <name evidence="1" type="ORF">CVT25_011600</name>
</gene>
<evidence type="ECO:0000313" key="1">
    <source>
        <dbReference type="EMBL" id="PPQ91121.1"/>
    </source>
</evidence>